<feature type="compositionally biased region" description="Basic and acidic residues" evidence="12">
    <location>
        <begin position="231"/>
        <end position="242"/>
    </location>
</feature>
<dbReference type="InterPro" id="IPR036421">
    <property type="entry name" value="Fe_dep_repressor_sf"/>
</dbReference>
<evidence type="ECO:0000256" key="7">
    <source>
        <dbReference type="ARBA" id="ARBA00023125"/>
    </source>
</evidence>
<keyword evidence="8" id="KW-0010">Activator</keyword>
<proteinExistence type="inferred from homology"/>
<evidence type="ECO:0000256" key="9">
    <source>
        <dbReference type="ARBA" id="ARBA00023163"/>
    </source>
</evidence>
<dbReference type="Gene3D" id="1.10.60.10">
    <property type="entry name" value="Iron dependent repressor, metal binding and dimerisation domain"/>
    <property type="match status" value="1"/>
</dbReference>
<dbReference type="Pfam" id="PF01325">
    <property type="entry name" value="Fe_dep_repress"/>
    <property type="match status" value="1"/>
</dbReference>
<dbReference type="InterPro" id="IPR022687">
    <property type="entry name" value="HTH_DTXR"/>
</dbReference>
<keyword evidence="5" id="KW-0678">Repressor</keyword>
<dbReference type="InterPro" id="IPR036388">
    <property type="entry name" value="WH-like_DNA-bd_sf"/>
</dbReference>
<keyword evidence="10" id="KW-0464">Manganese</keyword>
<dbReference type="Proteomes" id="UP000597761">
    <property type="component" value="Unassembled WGS sequence"/>
</dbReference>
<dbReference type="PROSITE" id="PS50944">
    <property type="entry name" value="HTH_DTXR"/>
    <property type="match status" value="1"/>
</dbReference>
<evidence type="ECO:0000256" key="5">
    <source>
        <dbReference type="ARBA" id="ARBA00022491"/>
    </source>
</evidence>
<comment type="subcellular location">
    <subcellularLocation>
        <location evidence="1">Cytoplasm</location>
    </subcellularLocation>
</comment>
<dbReference type="Pfam" id="PF02742">
    <property type="entry name" value="Fe_dep_repr_C"/>
    <property type="match status" value="1"/>
</dbReference>
<gene>
    <name evidence="14" type="ORF">GCM10011512_12480</name>
</gene>
<keyword evidence="15" id="KW-1185">Reference proteome</keyword>
<name>A0ABQ1NXN1_9MICC</name>
<dbReference type="InterPro" id="IPR050536">
    <property type="entry name" value="DtxR_MntR_Metal-Reg"/>
</dbReference>
<feature type="region of interest" description="Disordered" evidence="12">
    <location>
        <begin position="219"/>
        <end position="242"/>
    </location>
</feature>
<dbReference type="Pfam" id="PF04023">
    <property type="entry name" value="FeoA"/>
    <property type="match status" value="1"/>
</dbReference>
<dbReference type="InterPro" id="IPR036390">
    <property type="entry name" value="WH_DNA-bd_sf"/>
</dbReference>
<feature type="domain" description="HTH dtxR-type" evidence="13">
    <location>
        <begin position="1"/>
        <end position="59"/>
    </location>
</feature>
<sequence length="242" mass="26532">MEDYVKAIHAHTEWNPGPITTTALAARLRVTAASASEMVRRLDERGLVVHRPYRPVELTPAGRALAVAMIRRHRLLETWLASELGYGWDEVHDEAERLEHAVSDRLIEAIAERLGDPERDPHGDPIPRRDGAVVVPDARPLAGFDAGHPVRVRRVSDADPALLRALAAARIGPDTDLTVLDPPDDRRASGAVVRVRVVGAADAVLLARQDAAAVWVADRGEHDGCTLTDRPVPRPRQDRPAR</sequence>
<evidence type="ECO:0000256" key="6">
    <source>
        <dbReference type="ARBA" id="ARBA00023015"/>
    </source>
</evidence>
<evidence type="ECO:0000313" key="14">
    <source>
        <dbReference type="EMBL" id="GGC87061.1"/>
    </source>
</evidence>
<evidence type="ECO:0000256" key="11">
    <source>
        <dbReference type="ARBA" id="ARBA00032593"/>
    </source>
</evidence>
<evidence type="ECO:0000256" key="12">
    <source>
        <dbReference type="SAM" id="MobiDB-lite"/>
    </source>
</evidence>
<dbReference type="EMBL" id="BMJI01000005">
    <property type="protein sequence ID" value="GGC87061.1"/>
    <property type="molecule type" value="Genomic_DNA"/>
</dbReference>
<evidence type="ECO:0000256" key="3">
    <source>
        <dbReference type="ARBA" id="ARBA00011738"/>
    </source>
</evidence>
<dbReference type="InterPro" id="IPR007167">
    <property type="entry name" value="Fe-transptr_FeoA-like"/>
</dbReference>
<comment type="similarity">
    <text evidence="2">Belongs to the DtxR/MntR family.</text>
</comment>
<evidence type="ECO:0000256" key="8">
    <source>
        <dbReference type="ARBA" id="ARBA00023159"/>
    </source>
</evidence>
<comment type="caution">
    <text evidence="14">The sequence shown here is derived from an EMBL/GenBank/DDBJ whole genome shotgun (WGS) entry which is preliminary data.</text>
</comment>
<dbReference type="SUPFAM" id="SSF46785">
    <property type="entry name" value="Winged helix' DNA-binding domain"/>
    <property type="match status" value="1"/>
</dbReference>
<organism evidence="14 15">
    <name type="scientific">Tersicoccus solisilvae</name>
    <dbReference type="NCBI Taxonomy" id="1882339"/>
    <lineage>
        <taxon>Bacteria</taxon>
        <taxon>Bacillati</taxon>
        <taxon>Actinomycetota</taxon>
        <taxon>Actinomycetes</taxon>
        <taxon>Micrococcales</taxon>
        <taxon>Micrococcaceae</taxon>
        <taxon>Tersicoccus</taxon>
    </lineage>
</organism>
<keyword evidence="7" id="KW-0238">DNA-binding</keyword>
<evidence type="ECO:0000259" key="13">
    <source>
        <dbReference type="PROSITE" id="PS50944"/>
    </source>
</evidence>
<dbReference type="PANTHER" id="PTHR33238:SF11">
    <property type="entry name" value="TRANSCRIPTIONAL REGULATOR MNTR"/>
    <property type="match status" value="1"/>
</dbReference>
<dbReference type="PANTHER" id="PTHR33238">
    <property type="entry name" value="IRON (METAL) DEPENDENT REPRESSOR, DTXR FAMILY"/>
    <property type="match status" value="1"/>
</dbReference>
<keyword evidence="6" id="KW-0805">Transcription regulation</keyword>
<protein>
    <recommendedName>
        <fullName evidence="11">Manganese transport regulator</fullName>
    </recommendedName>
</protein>
<evidence type="ECO:0000313" key="15">
    <source>
        <dbReference type="Proteomes" id="UP000597761"/>
    </source>
</evidence>
<evidence type="ECO:0000256" key="10">
    <source>
        <dbReference type="ARBA" id="ARBA00023211"/>
    </source>
</evidence>
<dbReference type="SMART" id="SM00899">
    <property type="entry name" value="FeoA"/>
    <property type="match status" value="1"/>
</dbReference>
<dbReference type="InterPro" id="IPR022689">
    <property type="entry name" value="Iron_dep_repressor"/>
</dbReference>
<reference evidence="15" key="1">
    <citation type="journal article" date="2019" name="Int. J. Syst. Evol. Microbiol.">
        <title>The Global Catalogue of Microorganisms (GCM) 10K type strain sequencing project: providing services to taxonomists for standard genome sequencing and annotation.</title>
        <authorList>
            <consortium name="The Broad Institute Genomics Platform"/>
            <consortium name="The Broad Institute Genome Sequencing Center for Infectious Disease"/>
            <person name="Wu L."/>
            <person name="Ma J."/>
        </authorList>
    </citation>
    <scope>NUCLEOTIDE SEQUENCE [LARGE SCALE GENOMIC DNA]</scope>
    <source>
        <strain evidence="15">CGMCC 1.15480</strain>
    </source>
</reference>
<keyword evidence="9" id="KW-0804">Transcription</keyword>
<dbReference type="SUPFAM" id="SSF47979">
    <property type="entry name" value="Iron-dependent repressor protein, dimerization domain"/>
    <property type="match status" value="1"/>
</dbReference>
<dbReference type="InterPro" id="IPR001367">
    <property type="entry name" value="Fe_dep_repressor"/>
</dbReference>
<dbReference type="Gene3D" id="1.10.10.10">
    <property type="entry name" value="Winged helix-like DNA-binding domain superfamily/Winged helix DNA-binding domain"/>
    <property type="match status" value="1"/>
</dbReference>
<dbReference type="SMART" id="SM00529">
    <property type="entry name" value="HTH_DTXR"/>
    <property type="match status" value="1"/>
</dbReference>
<comment type="subunit">
    <text evidence="3">Homodimer.</text>
</comment>
<accession>A0ABQ1NXN1</accession>
<evidence type="ECO:0000256" key="4">
    <source>
        <dbReference type="ARBA" id="ARBA00022490"/>
    </source>
</evidence>
<evidence type="ECO:0000256" key="2">
    <source>
        <dbReference type="ARBA" id="ARBA00007871"/>
    </source>
</evidence>
<keyword evidence="4" id="KW-0963">Cytoplasm</keyword>
<evidence type="ECO:0000256" key="1">
    <source>
        <dbReference type="ARBA" id="ARBA00004496"/>
    </source>
</evidence>